<dbReference type="Gene3D" id="1.10.1330.10">
    <property type="entry name" value="Dockerin domain"/>
    <property type="match status" value="1"/>
</dbReference>
<dbReference type="InterPro" id="IPR036439">
    <property type="entry name" value="Dockerin_dom_sf"/>
</dbReference>
<protein>
    <submittedName>
        <fullName evidence="1">Uncharacterized protein</fullName>
    </submittedName>
</protein>
<sequence>MPRLVSIGIAAALPALCLLSAPVLAQDWVIGYDDPNEIVILSVDRTVNGNIILLNNGSLRVEPGVTLGVTDQVILTADSDLQLTGATLRFIQSFAYQGGIQTSEQASFVATDSVLRGSGHGFTLGLVGNSHIDFSGVETINGFPTWGLFESSTATVRGSTLAGEFLCFGDNQLDIADSEFVLLWLTTPAGSAIDTTLPPQGDVGSFSIGPDSDWATGIPYTATLTNCTEVYWALMARSGSSATFRNSRLRVAGSYFERNNQIEVVGLANNTHLSDQAFNWGDISLRFIDSDIDTWNFYSFGSTQLTIDSCVFGELLAGETGQATILNSLCDGSGGYMGASDQSILVMFNSVNLSQTTTTGQSGMYAIESALLGDAIDAIDESVMFLYNTEHSGSPAAADAGAIFDTAIESVEGFTDEPLSVRGSARLIHGPSSPWQFIDYSVEFGPGYEPEEWTPIVSGITDEVFESELAPWDASGLAEGNYSLRLTVTNNLAEPLVVQAGAVLWERCMADFNRDGVVNTLDVIDFFDAWAIGDPSADLNGDGSVDTRDVLTYLNAWTVGC</sequence>
<evidence type="ECO:0000313" key="1">
    <source>
        <dbReference type="EMBL" id="VAX39033.1"/>
    </source>
</evidence>
<dbReference type="AlphaFoldDB" id="A0A3B1DQA0"/>
<dbReference type="InterPro" id="IPR018247">
    <property type="entry name" value="EF_Hand_1_Ca_BS"/>
</dbReference>
<organism evidence="1">
    <name type="scientific">hydrothermal vent metagenome</name>
    <dbReference type="NCBI Taxonomy" id="652676"/>
    <lineage>
        <taxon>unclassified sequences</taxon>
        <taxon>metagenomes</taxon>
        <taxon>ecological metagenomes</taxon>
    </lineage>
</organism>
<dbReference type="NCBIfam" id="NF041540">
    <property type="entry name" value="dockerin_GC"/>
    <property type="match status" value="1"/>
</dbReference>
<dbReference type="InterPro" id="IPR053783">
    <property type="entry name" value="Dockerin_dom_GC-type"/>
</dbReference>
<reference evidence="1" key="1">
    <citation type="submission" date="2018-06" db="EMBL/GenBank/DDBJ databases">
        <authorList>
            <person name="Zhirakovskaya E."/>
        </authorList>
    </citation>
    <scope>NUCLEOTIDE SEQUENCE</scope>
</reference>
<dbReference type="GO" id="GO:0000272">
    <property type="term" value="P:polysaccharide catabolic process"/>
    <property type="evidence" value="ECO:0007669"/>
    <property type="project" value="InterPro"/>
</dbReference>
<proteinExistence type="predicted"/>
<name>A0A3B1DQA0_9ZZZZ</name>
<gene>
    <name evidence="1" type="ORF">MNBD_PLANCTO03-264</name>
</gene>
<accession>A0A3B1DQA0</accession>
<dbReference type="PROSITE" id="PS00018">
    <property type="entry name" value="EF_HAND_1"/>
    <property type="match status" value="2"/>
</dbReference>
<dbReference type="EMBL" id="UOGK01000188">
    <property type="protein sequence ID" value="VAX39033.1"/>
    <property type="molecule type" value="Genomic_DNA"/>
</dbReference>